<evidence type="ECO:0000313" key="6">
    <source>
        <dbReference type="EMBL" id="QYS92879.1"/>
    </source>
</evidence>
<dbReference type="SUPFAM" id="SSF48403">
    <property type="entry name" value="Ankyrin repeat"/>
    <property type="match status" value="2"/>
</dbReference>
<evidence type="ECO:0000259" key="5">
    <source>
        <dbReference type="Pfam" id="PF24883"/>
    </source>
</evidence>
<dbReference type="Pfam" id="PF17100">
    <property type="entry name" value="NACHT_N"/>
    <property type="match status" value="1"/>
</dbReference>
<dbReference type="PANTHER" id="PTHR24198">
    <property type="entry name" value="ANKYRIN REPEAT AND PROTEIN KINASE DOMAIN-CONTAINING PROTEIN"/>
    <property type="match status" value="1"/>
</dbReference>
<feature type="domain" description="NWD NACHT-NTPase N-terminal" evidence="4">
    <location>
        <begin position="72"/>
        <end position="294"/>
    </location>
</feature>
<accession>A0A8G0PBA2</accession>
<dbReference type="Pfam" id="PF00023">
    <property type="entry name" value="Ank"/>
    <property type="match status" value="1"/>
</dbReference>
<keyword evidence="7" id="KW-1185">Reference proteome</keyword>
<dbReference type="Gene3D" id="3.40.50.300">
    <property type="entry name" value="P-loop containing nucleotide triphosphate hydrolases"/>
    <property type="match status" value="1"/>
</dbReference>
<feature type="compositionally biased region" description="Basic and acidic residues" evidence="3">
    <location>
        <begin position="1"/>
        <end position="12"/>
    </location>
</feature>
<sequence length="1569" mass="177017">MGRRDRFKERFSRVFGSGASSGADTAYSNGHQLHRQQVESREPNEPPDGTDGVNKSPENFKGREILDTPIRELWNMAYEKLGEQDGALIADYEAKLTGSVTAGLGQTFNLKQNRREWMQAILESKMEEVNKDGLKPGSGNFKTQAKGAMQLVLNIVNSANDYISNAASSNPYTSIAWTGVSFLLPLLTNMSEEKTTLAKGLEYVASLIVQSQMREELYVECYESGIHNHDRFRQSHTQYRTALEELYIHILRFQVTACCHYAKSSALRHALDAVKWKDWDLLIDKIREHERNFAAAEVTWRDIQRYEEHLTTINTFSQMNAKLSALEDREFADLLQWLCDVDPSSIYNTGLDRREAGTCEWLIKNSEEFRTWETSDGSLLWLHGKAGSGKSILSSSVIKHLRDKYVSEPSTVISYFYFSFSDPEKQKVDVMLASLTKQICSRQTQRSQLTARLRQYKLNGQRPDTETLEAVLIASASEFANVYIVIDALDECPLLNEQRTKLLKSLRRILAIAPSKFHFFFTSRKEPDIDDKIRPILSSTDKNEIDLLARQQTINRDINHYIDSQLNGDEYKSWPKSVKEEARESLVGKADCMFQYVRLQLEALQSLSSESDIREALLNLPVGLDATYNRVLESIPPTFQERVIHSLKWLAFSKQVLRIEELAEIFTMRLHNNIITFNETERPFTPADILKYFSGLVIAQEDRFSEYEETSTRVRLVHFSLKEYLISERIQQGPSKAFSFIELDAELSIVRSCLTYVNHLNRWIARQNKQYSYDPGVEKPNPLAGYAAHYWMTHLEEIPRVSWSSDIENDAMSALAVHSQSLLTLLIVSDTEREYIMKPYCYTAQGGHFQLTKMLIHQKSNANKYVTPEELDEALQQMAFIGSIDMMQFFLEAGADVNAQCGQYGSALQAAAAEGHLDAIKFLVNRGANVNNSSNKDECLLTCMPKESSEQLQFLLESGANINMQNKHGGTALHKAIMHGWDANVDLLLRRGADVNVLANDGTPLQTACSARPSYFFDQMNPRKVPLYVKKLLQCNADPNIRDGDGITALQLACDNEFLFPNSQVAMEMIQLLVENETIEEGTIIQGFVVNEDLDWIREEPWGEGRPVWKSAVEVLKLLLENGARVDEPLALHTACIWRDKERVRWLLDQGADVNAKSDLHGTPLHAVLTSMPSYGQVKSVFGGAFSSSQEISEETVPIIQLLINEGAQVNQVGGEHGTALQAACYNEALHVEVVRCLLEHGADVNAKGEEHEPALVAACATCKVDLVQLLLEHGADANAEGGEYGTALASACKRGAPELVRLLIEYGANIQQRDYAAWDAVAQIPLYHFETGELPHNWDGIGMLELLFEVTDTNHRRGGLATALNATIEMCDLRNEVPKRRWHERIHWLLEHGADVNAKGGKYGFALQTACVREPELLDLRDINANSFITKFLLEQCPSINVNAQGGIFGSALQAAAFSGQTESVRLLLDRGADVDARGGKCGSALNAAIFRGYWDIVEILLQRGATPDYLLQERPDEEWLQRVREKWSEEMDEGTWRKRVREVDWRCAVARYRKFWEVESGSAAGTE</sequence>
<feature type="compositionally biased region" description="Polar residues" evidence="3">
    <location>
        <begin position="18"/>
        <end position="31"/>
    </location>
</feature>
<keyword evidence="1" id="KW-0677">Repeat</keyword>
<name>A0A8G0PBA2_9HYPO</name>
<dbReference type="SMART" id="SM00248">
    <property type="entry name" value="ANK"/>
    <property type="match status" value="13"/>
</dbReference>
<reference evidence="6 7" key="1">
    <citation type="journal article" date="2021" name="BMC Genomics">
        <title>Telomere-to-telomere genome assembly of asparaginase-producing Trichoderma simmonsii.</title>
        <authorList>
            <person name="Chung D."/>
            <person name="Kwon Y.M."/>
            <person name="Yang Y."/>
        </authorList>
    </citation>
    <scope>NUCLEOTIDE SEQUENCE [LARGE SCALE GENOMIC DNA]</scope>
    <source>
        <strain evidence="6 7">GH-Sj1</strain>
    </source>
</reference>
<gene>
    <name evidence="6" type="ORF">H0G86_000270</name>
</gene>
<dbReference type="Pfam" id="PF13637">
    <property type="entry name" value="Ank_4"/>
    <property type="match status" value="1"/>
</dbReference>
<keyword evidence="2" id="KW-0040">ANK repeat</keyword>
<dbReference type="InterPro" id="IPR031359">
    <property type="entry name" value="NACHT_N"/>
</dbReference>
<dbReference type="InterPro" id="IPR002110">
    <property type="entry name" value="Ankyrin_rpt"/>
</dbReference>
<dbReference type="SUPFAM" id="SSF52540">
    <property type="entry name" value="P-loop containing nucleoside triphosphate hydrolases"/>
    <property type="match status" value="1"/>
</dbReference>
<dbReference type="EMBL" id="CP075864">
    <property type="protein sequence ID" value="QYS92879.1"/>
    <property type="molecule type" value="Genomic_DNA"/>
</dbReference>
<feature type="region of interest" description="Disordered" evidence="3">
    <location>
        <begin position="1"/>
        <end position="64"/>
    </location>
</feature>
<evidence type="ECO:0008006" key="8">
    <source>
        <dbReference type="Google" id="ProtNLM"/>
    </source>
</evidence>
<evidence type="ECO:0000313" key="7">
    <source>
        <dbReference type="Proteomes" id="UP000826661"/>
    </source>
</evidence>
<dbReference type="Pfam" id="PF12796">
    <property type="entry name" value="Ank_2"/>
    <property type="match status" value="4"/>
</dbReference>
<dbReference type="Pfam" id="PF24883">
    <property type="entry name" value="NPHP3_N"/>
    <property type="match status" value="1"/>
</dbReference>
<dbReference type="Proteomes" id="UP000826661">
    <property type="component" value="Chromosome I"/>
</dbReference>
<dbReference type="PANTHER" id="PTHR24198:SF165">
    <property type="entry name" value="ANKYRIN REPEAT-CONTAINING PROTEIN-RELATED"/>
    <property type="match status" value="1"/>
</dbReference>
<dbReference type="Gene3D" id="1.25.40.20">
    <property type="entry name" value="Ankyrin repeat-containing domain"/>
    <property type="match status" value="4"/>
</dbReference>
<evidence type="ECO:0000256" key="2">
    <source>
        <dbReference type="ARBA" id="ARBA00023043"/>
    </source>
</evidence>
<evidence type="ECO:0000259" key="4">
    <source>
        <dbReference type="Pfam" id="PF17100"/>
    </source>
</evidence>
<evidence type="ECO:0000256" key="3">
    <source>
        <dbReference type="SAM" id="MobiDB-lite"/>
    </source>
</evidence>
<dbReference type="InterPro" id="IPR027417">
    <property type="entry name" value="P-loop_NTPase"/>
</dbReference>
<organism evidence="6 7">
    <name type="scientific">Trichoderma simmonsii</name>
    <dbReference type="NCBI Taxonomy" id="1491479"/>
    <lineage>
        <taxon>Eukaryota</taxon>
        <taxon>Fungi</taxon>
        <taxon>Dikarya</taxon>
        <taxon>Ascomycota</taxon>
        <taxon>Pezizomycotina</taxon>
        <taxon>Sordariomycetes</taxon>
        <taxon>Hypocreomycetidae</taxon>
        <taxon>Hypocreales</taxon>
        <taxon>Hypocreaceae</taxon>
        <taxon>Trichoderma</taxon>
    </lineage>
</organism>
<feature type="domain" description="Nephrocystin 3-like N-terminal" evidence="5">
    <location>
        <begin position="357"/>
        <end position="524"/>
    </location>
</feature>
<protein>
    <recommendedName>
        <fullName evidence="8">NACHT domain-containing protein</fullName>
    </recommendedName>
</protein>
<proteinExistence type="predicted"/>
<dbReference type="InterPro" id="IPR036770">
    <property type="entry name" value="Ankyrin_rpt-contain_sf"/>
</dbReference>
<dbReference type="InterPro" id="IPR056884">
    <property type="entry name" value="NPHP3-like_N"/>
</dbReference>
<evidence type="ECO:0000256" key="1">
    <source>
        <dbReference type="ARBA" id="ARBA00022737"/>
    </source>
</evidence>